<evidence type="ECO:0000256" key="4">
    <source>
        <dbReference type="PROSITE-ProRule" id="PRU01343"/>
    </source>
</evidence>
<evidence type="ECO:0000313" key="8">
    <source>
        <dbReference type="EMBL" id="WOH15509.1"/>
    </source>
</evidence>
<organism evidence="7">
    <name type="scientific">Daucus carota subsp. sativus</name>
    <name type="common">Carrot</name>
    <dbReference type="NCBI Taxonomy" id="79200"/>
    <lineage>
        <taxon>Eukaryota</taxon>
        <taxon>Viridiplantae</taxon>
        <taxon>Streptophyta</taxon>
        <taxon>Embryophyta</taxon>
        <taxon>Tracheophyta</taxon>
        <taxon>Spermatophyta</taxon>
        <taxon>Magnoliopsida</taxon>
        <taxon>eudicotyledons</taxon>
        <taxon>Gunneridae</taxon>
        <taxon>Pentapetalae</taxon>
        <taxon>asterids</taxon>
        <taxon>campanulids</taxon>
        <taxon>Apiales</taxon>
        <taxon>Apiaceae</taxon>
        <taxon>Apioideae</taxon>
        <taxon>Scandiceae</taxon>
        <taxon>Daucinae</taxon>
        <taxon>Daucus</taxon>
        <taxon>Daucus sect. Daucus</taxon>
    </lineage>
</organism>
<reference evidence="8" key="2">
    <citation type="submission" date="2022-03" db="EMBL/GenBank/DDBJ databases">
        <title>Draft title - Genomic analysis of global carrot germplasm unveils the trajectory of domestication and the origin of high carotenoid orange carrot.</title>
        <authorList>
            <person name="Iorizzo M."/>
            <person name="Ellison S."/>
            <person name="Senalik D."/>
            <person name="Macko-Podgorni A."/>
            <person name="Grzebelus D."/>
            <person name="Bostan H."/>
            <person name="Rolling W."/>
            <person name="Curaba J."/>
            <person name="Simon P."/>
        </authorList>
    </citation>
    <scope>NUCLEOTIDE SEQUENCE</scope>
    <source>
        <tissue evidence="8">Leaf</tissue>
    </source>
</reference>
<evidence type="ECO:0000259" key="6">
    <source>
        <dbReference type="PROSITE" id="PS51999"/>
    </source>
</evidence>
<dbReference type="PROSITE" id="PS51999">
    <property type="entry name" value="ZF_GRF"/>
    <property type="match status" value="1"/>
</dbReference>
<dbReference type="AlphaFoldDB" id="A0A175YG08"/>
<gene>
    <name evidence="7" type="ORF">DCAR_030173</name>
    <name evidence="8" type="ORF">DCAR_0935050</name>
</gene>
<accession>A0A175YG08</accession>
<dbReference type="EMBL" id="CP093351">
    <property type="protein sequence ID" value="WOH15509.1"/>
    <property type="molecule type" value="Genomic_DNA"/>
</dbReference>
<feature type="domain" description="GRF-type" evidence="6">
    <location>
        <begin position="9"/>
        <end position="49"/>
    </location>
</feature>
<keyword evidence="5" id="KW-0472">Membrane</keyword>
<reference evidence="7" key="1">
    <citation type="journal article" date="2016" name="Nat. Genet.">
        <title>A high-quality carrot genome assembly provides new insights into carotenoid accumulation and asterid genome evolution.</title>
        <authorList>
            <person name="Iorizzo M."/>
            <person name="Ellison S."/>
            <person name="Senalik D."/>
            <person name="Zeng P."/>
            <person name="Satapoomin P."/>
            <person name="Huang J."/>
            <person name="Bowman M."/>
            <person name="Iovene M."/>
            <person name="Sanseverino W."/>
            <person name="Cavagnaro P."/>
            <person name="Yildiz M."/>
            <person name="Macko-Podgorni A."/>
            <person name="Moranska E."/>
            <person name="Grzebelus E."/>
            <person name="Grzebelus D."/>
            <person name="Ashrafi H."/>
            <person name="Zheng Z."/>
            <person name="Cheng S."/>
            <person name="Spooner D."/>
            <person name="Van Deynze A."/>
            <person name="Simon P."/>
        </authorList>
    </citation>
    <scope>NUCLEOTIDE SEQUENCE [LARGE SCALE GENOMIC DNA]</scope>
    <source>
        <tissue evidence="7">Leaf</tissue>
    </source>
</reference>
<protein>
    <recommendedName>
        <fullName evidence="6">GRF-type domain-containing protein</fullName>
    </recommendedName>
</protein>
<dbReference type="Proteomes" id="UP000077755">
    <property type="component" value="Chromosome 9"/>
</dbReference>
<evidence type="ECO:0000256" key="3">
    <source>
        <dbReference type="ARBA" id="ARBA00022833"/>
    </source>
</evidence>
<keyword evidence="5" id="KW-1133">Transmembrane helix</keyword>
<keyword evidence="3" id="KW-0862">Zinc</keyword>
<dbReference type="InterPro" id="IPR010666">
    <property type="entry name" value="Znf_GRF"/>
</dbReference>
<name>A0A175YG08_DAUCS</name>
<keyword evidence="9" id="KW-1185">Reference proteome</keyword>
<evidence type="ECO:0000256" key="2">
    <source>
        <dbReference type="ARBA" id="ARBA00022771"/>
    </source>
</evidence>
<sequence length="109" mass="12867">MERGGIQKCDCGEWVVQRVAWTELNAGRRFFGCVNGRNGCNYFRWFDPPVCDNARGIICGLLRRIKEHENEIERLKAVHKNELQVLKRRSKWFKSVVFVVVFIFAYLML</sequence>
<feature type="transmembrane region" description="Helical" evidence="5">
    <location>
        <begin position="92"/>
        <end position="108"/>
    </location>
</feature>
<dbReference type="PANTHER" id="PTHR33248">
    <property type="entry name" value="ZINC ION-BINDING PROTEIN"/>
    <property type="match status" value="1"/>
</dbReference>
<keyword evidence="2 4" id="KW-0863">Zinc-finger</keyword>
<keyword evidence="5" id="KW-0812">Transmembrane</keyword>
<evidence type="ECO:0000313" key="9">
    <source>
        <dbReference type="Proteomes" id="UP000077755"/>
    </source>
</evidence>
<proteinExistence type="predicted"/>
<dbReference type="EMBL" id="LNRQ01000009">
    <property type="protein sequence ID" value="KZM82604.1"/>
    <property type="molecule type" value="Genomic_DNA"/>
</dbReference>
<evidence type="ECO:0000313" key="7">
    <source>
        <dbReference type="EMBL" id="KZM82604.1"/>
    </source>
</evidence>
<keyword evidence="1" id="KW-0479">Metal-binding</keyword>
<evidence type="ECO:0000256" key="5">
    <source>
        <dbReference type="SAM" id="Phobius"/>
    </source>
</evidence>
<evidence type="ECO:0000256" key="1">
    <source>
        <dbReference type="ARBA" id="ARBA00022723"/>
    </source>
</evidence>
<dbReference type="Pfam" id="PF06839">
    <property type="entry name" value="Zn_ribbon_GRF"/>
    <property type="match status" value="1"/>
</dbReference>
<dbReference type="Gramene" id="KZM82604">
    <property type="protein sequence ID" value="KZM82604"/>
    <property type="gene ID" value="DCAR_030173"/>
</dbReference>
<dbReference type="GO" id="GO:0008270">
    <property type="term" value="F:zinc ion binding"/>
    <property type="evidence" value="ECO:0007669"/>
    <property type="project" value="UniProtKB-KW"/>
</dbReference>